<gene>
    <name evidence="2" type="ORF">M430DRAFT_260139</name>
</gene>
<organism evidence="2 3">
    <name type="scientific">Amorphotheca resinae ATCC 22711</name>
    <dbReference type="NCBI Taxonomy" id="857342"/>
    <lineage>
        <taxon>Eukaryota</taxon>
        <taxon>Fungi</taxon>
        <taxon>Dikarya</taxon>
        <taxon>Ascomycota</taxon>
        <taxon>Pezizomycotina</taxon>
        <taxon>Leotiomycetes</taxon>
        <taxon>Helotiales</taxon>
        <taxon>Amorphothecaceae</taxon>
        <taxon>Amorphotheca</taxon>
    </lineage>
</organism>
<dbReference type="AlphaFoldDB" id="A0A2T3AZ83"/>
<evidence type="ECO:0000313" key="2">
    <source>
        <dbReference type="EMBL" id="PSS15351.1"/>
    </source>
</evidence>
<keyword evidence="3" id="KW-1185">Reference proteome</keyword>
<name>A0A2T3AZ83_AMORE</name>
<protein>
    <submittedName>
        <fullName evidence="2">Uncharacterized protein</fullName>
    </submittedName>
</protein>
<feature type="region of interest" description="Disordered" evidence="1">
    <location>
        <begin position="366"/>
        <end position="392"/>
    </location>
</feature>
<evidence type="ECO:0000313" key="3">
    <source>
        <dbReference type="Proteomes" id="UP000241818"/>
    </source>
</evidence>
<dbReference type="Proteomes" id="UP000241818">
    <property type="component" value="Unassembled WGS sequence"/>
</dbReference>
<dbReference type="GeneID" id="36573409"/>
<sequence length="591" mass="68404">MDPSNAADQWVATGTGILEAPANEAEEIQEIQEIQVFRKEDVHQEYFFDPWAYVAINGKTYGKAVNCSLIFDTLTAPTTRLILDCREKFFKSEIAIEGIIERDMSPKYNPEGSRYYHFSVNITGRDIFNWTVQPPNSYTLPAYFNPLSDWVSDEKCLVSFDVGPVRIFNSAVPKLLDSKAEADLKEFFHDIREAKLQNKPFHFEIITLYFAEEGETYDSVMKLMEDKINNDKAVDPTLYWIKNSPNAHMLRQENIFAPRERPALSVENLVRKLRRTQPSHLDLKVHAVYCEVDEWLYERGLAAEIAAVKFMVTFEEVPGSAFMINRNDNKLPKMYISSIRWDNKKMERPRLGDSFVMVMPFKVPDPPKCLDGPKKQRPPPPRDDRDEDDVVDHGDYITVRESRAEYFERSEQARMDDLEVKRTLWHARLLESSELNAPGQPLMKVFRPKEPKWEGLHDAPTVGTVIPATETRIRSLARRRQYIAKDAPRHAVYIKKTLSDQTYKDTLRGLNELFEKYKEDLSQTVLRHHLVGYLTDGNVDAVFPPLDFFSTCVPDYKRFAANLTKYQRDRFFQAAQVQHGVMLVEGGGCFR</sequence>
<accession>A0A2T3AZ83</accession>
<dbReference type="RefSeq" id="XP_024719950.1">
    <property type="nucleotide sequence ID" value="XM_024865328.1"/>
</dbReference>
<proteinExistence type="predicted"/>
<reference evidence="2 3" key="1">
    <citation type="journal article" date="2018" name="New Phytol.">
        <title>Comparative genomics and transcriptomics depict ericoid mycorrhizal fungi as versatile saprotrophs and plant mutualists.</title>
        <authorList>
            <person name="Martino E."/>
            <person name="Morin E."/>
            <person name="Grelet G.A."/>
            <person name="Kuo A."/>
            <person name="Kohler A."/>
            <person name="Daghino S."/>
            <person name="Barry K.W."/>
            <person name="Cichocki N."/>
            <person name="Clum A."/>
            <person name="Dockter R.B."/>
            <person name="Hainaut M."/>
            <person name="Kuo R.C."/>
            <person name="LaButti K."/>
            <person name="Lindahl B.D."/>
            <person name="Lindquist E.A."/>
            <person name="Lipzen A."/>
            <person name="Khouja H.R."/>
            <person name="Magnuson J."/>
            <person name="Murat C."/>
            <person name="Ohm R.A."/>
            <person name="Singer S.W."/>
            <person name="Spatafora J.W."/>
            <person name="Wang M."/>
            <person name="Veneault-Fourrey C."/>
            <person name="Henrissat B."/>
            <person name="Grigoriev I.V."/>
            <person name="Martin F.M."/>
            <person name="Perotto S."/>
        </authorList>
    </citation>
    <scope>NUCLEOTIDE SEQUENCE [LARGE SCALE GENOMIC DNA]</scope>
    <source>
        <strain evidence="2 3">ATCC 22711</strain>
    </source>
</reference>
<dbReference type="EMBL" id="KZ679013">
    <property type="protein sequence ID" value="PSS15351.1"/>
    <property type="molecule type" value="Genomic_DNA"/>
</dbReference>
<dbReference type="InParanoid" id="A0A2T3AZ83"/>
<evidence type="ECO:0000256" key="1">
    <source>
        <dbReference type="SAM" id="MobiDB-lite"/>
    </source>
</evidence>